<feature type="domain" description="CCHC-type" evidence="2">
    <location>
        <begin position="183"/>
        <end position="198"/>
    </location>
</feature>
<sequence>MDTEILRSLMNCSLTEEEAKPVLLEENDLIDGVVECEASAFVKVHALNLGVAGPIIHVFFPSIEGKRWVMESGPWCFDNHLLIIKNWVRGEDPMDISFDECKFSFQVRGLKEEFYTKEVANNLSSSFMACEIMELCKDKAGKNFFRVKATVNVQQPIRRFVNFQVGTTHGAGYLTYGRLPYLCFHCGLMGHLIRQCPKLPEGASPQKHVVYGLWIKAPAEKSKVEFRLITDGLNHDKPS</sequence>
<protein>
    <recommendedName>
        <fullName evidence="2">CCHC-type domain-containing protein</fullName>
    </recommendedName>
</protein>
<comment type="caution">
    <text evidence="3">The sequence shown here is derived from an EMBL/GenBank/DDBJ whole genome shotgun (WGS) entry which is preliminary data.</text>
</comment>
<keyword evidence="1" id="KW-0862">Zinc</keyword>
<dbReference type="GO" id="GO:0003676">
    <property type="term" value="F:nucleic acid binding"/>
    <property type="evidence" value="ECO:0007669"/>
    <property type="project" value="InterPro"/>
</dbReference>
<dbReference type="SUPFAM" id="SSF57756">
    <property type="entry name" value="Retrovirus zinc finger-like domains"/>
    <property type="match status" value="1"/>
</dbReference>
<evidence type="ECO:0000256" key="1">
    <source>
        <dbReference type="PROSITE-ProRule" id="PRU00047"/>
    </source>
</evidence>
<dbReference type="GO" id="GO:0008270">
    <property type="term" value="F:zinc ion binding"/>
    <property type="evidence" value="ECO:0007669"/>
    <property type="project" value="UniProtKB-KW"/>
</dbReference>
<proteinExistence type="predicted"/>
<dbReference type="EMBL" id="BAABME010010112">
    <property type="protein sequence ID" value="GAA0176392.1"/>
    <property type="molecule type" value="Genomic_DNA"/>
</dbReference>
<dbReference type="Gene3D" id="4.10.60.10">
    <property type="entry name" value="Zinc finger, CCHC-type"/>
    <property type="match status" value="1"/>
</dbReference>
<dbReference type="PROSITE" id="PS50158">
    <property type="entry name" value="ZF_CCHC"/>
    <property type="match status" value="1"/>
</dbReference>
<keyword evidence="1" id="KW-0863">Zinc-finger</keyword>
<keyword evidence="4" id="KW-1185">Reference proteome</keyword>
<dbReference type="InterPro" id="IPR001878">
    <property type="entry name" value="Znf_CCHC"/>
</dbReference>
<reference evidence="3 4" key="1">
    <citation type="submission" date="2024-01" db="EMBL/GenBank/DDBJ databases">
        <title>The complete chloroplast genome sequence of Lithospermum erythrorhizon: insights into the phylogenetic relationship among Boraginaceae species and the maternal lineages of purple gromwells.</title>
        <authorList>
            <person name="Okada T."/>
            <person name="Watanabe K."/>
        </authorList>
    </citation>
    <scope>NUCLEOTIDE SEQUENCE [LARGE SCALE GENOMIC DNA]</scope>
</reference>
<gene>
    <name evidence="3" type="ORF">LIER_29395</name>
</gene>
<name>A0AAV3RIZ3_LITER</name>
<dbReference type="AlphaFoldDB" id="A0AAV3RIZ3"/>
<evidence type="ECO:0000313" key="4">
    <source>
        <dbReference type="Proteomes" id="UP001454036"/>
    </source>
</evidence>
<dbReference type="InterPro" id="IPR036875">
    <property type="entry name" value="Znf_CCHC_sf"/>
</dbReference>
<dbReference type="InterPro" id="IPR040256">
    <property type="entry name" value="At4g02000-like"/>
</dbReference>
<dbReference type="PANTHER" id="PTHR31286">
    <property type="entry name" value="GLYCINE-RICH CELL WALL STRUCTURAL PROTEIN 1.8-LIKE"/>
    <property type="match status" value="1"/>
</dbReference>
<dbReference type="Proteomes" id="UP001454036">
    <property type="component" value="Unassembled WGS sequence"/>
</dbReference>
<dbReference type="PANTHER" id="PTHR31286:SF167">
    <property type="entry name" value="OS09G0268800 PROTEIN"/>
    <property type="match status" value="1"/>
</dbReference>
<dbReference type="SMART" id="SM00343">
    <property type="entry name" value="ZnF_C2HC"/>
    <property type="match status" value="1"/>
</dbReference>
<evidence type="ECO:0000313" key="3">
    <source>
        <dbReference type="EMBL" id="GAA0176392.1"/>
    </source>
</evidence>
<organism evidence="3 4">
    <name type="scientific">Lithospermum erythrorhizon</name>
    <name type="common">Purple gromwell</name>
    <name type="synonym">Lithospermum officinale var. erythrorhizon</name>
    <dbReference type="NCBI Taxonomy" id="34254"/>
    <lineage>
        <taxon>Eukaryota</taxon>
        <taxon>Viridiplantae</taxon>
        <taxon>Streptophyta</taxon>
        <taxon>Embryophyta</taxon>
        <taxon>Tracheophyta</taxon>
        <taxon>Spermatophyta</taxon>
        <taxon>Magnoliopsida</taxon>
        <taxon>eudicotyledons</taxon>
        <taxon>Gunneridae</taxon>
        <taxon>Pentapetalae</taxon>
        <taxon>asterids</taxon>
        <taxon>lamiids</taxon>
        <taxon>Boraginales</taxon>
        <taxon>Boraginaceae</taxon>
        <taxon>Boraginoideae</taxon>
        <taxon>Lithospermeae</taxon>
        <taxon>Lithospermum</taxon>
    </lineage>
</organism>
<keyword evidence="1" id="KW-0479">Metal-binding</keyword>
<evidence type="ECO:0000259" key="2">
    <source>
        <dbReference type="PROSITE" id="PS50158"/>
    </source>
</evidence>
<dbReference type="Pfam" id="PF00098">
    <property type="entry name" value="zf-CCHC"/>
    <property type="match status" value="1"/>
</dbReference>
<accession>A0AAV3RIZ3</accession>